<dbReference type="AlphaFoldDB" id="A0A6A5K7M1"/>
<feature type="compositionally biased region" description="Basic and acidic residues" evidence="1">
    <location>
        <begin position="103"/>
        <end position="116"/>
    </location>
</feature>
<feature type="compositionally biased region" description="Low complexity" evidence="1">
    <location>
        <begin position="24"/>
        <end position="36"/>
    </location>
</feature>
<feature type="region of interest" description="Disordered" evidence="1">
    <location>
        <begin position="72"/>
        <end position="116"/>
    </location>
</feature>
<gene>
    <name evidence="2" type="ORF">BDW02DRAFT_573005</name>
</gene>
<feature type="region of interest" description="Disordered" evidence="1">
    <location>
        <begin position="19"/>
        <end position="43"/>
    </location>
</feature>
<reference evidence="2" key="1">
    <citation type="submission" date="2020-01" db="EMBL/GenBank/DDBJ databases">
        <authorList>
            <consortium name="DOE Joint Genome Institute"/>
            <person name="Haridas S."/>
            <person name="Albert R."/>
            <person name="Binder M."/>
            <person name="Bloem J."/>
            <person name="Labutti K."/>
            <person name="Salamov A."/>
            <person name="Andreopoulos B."/>
            <person name="Baker S.E."/>
            <person name="Barry K."/>
            <person name="Bills G."/>
            <person name="Bluhm B.H."/>
            <person name="Cannon C."/>
            <person name="Castanera R."/>
            <person name="Culley D.E."/>
            <person name="Daum C."/>
            <person name="Ezra D."/>
            <person name="Gonzalez J.B."/>
            <person name="Henrissat B."/>
            <person name="Kuo A."/>
            <person name="Liang C."/>
            <person name="Lipzen A."/>
            <person name="Lutzoni F."/>
            <person name="Magnuson J."/>
            <person name="Mondo S."/>
            <person name="Nolan M."/>
            <person name="Ohm R."/>
            <person name="Pangilinan J."/>
            <person name="Park H.-J."/>
            <person name="Ramirez L."/>
            <person name="Alfaro M."/>
            <person name="Sun H."/>
            <person name="Tritt A."/>
            <person name="Yoshinaga Y."/>
            <person name="Zwiers L.-H."/>
            <person name="Turgeon B.G."/>
            <person name="Goodwin S.B."/>
            <person name="Spatafora J.W."/>
            <person name="Crous P.W."/>
            <person name="Grigoriev I.V."/>
        </authorList>
    </citation>
    <scope>NUCLEOTIDE SEQUENCE</scope>
    <source>
        <strain evidence="2">P77</strain>
    </source>
</reference>
<evidence type="ECO:0000313" key="2">
    <source>
        <dbReference type="EMBL" id="KAF1830474.1"/>
    </source>
</evidence>
<organism evidence="2 3">
    <name type="scientific">Decorospora gaudefroyi</name>
    <dbReference type="NCBI Taxonomy" id="184978"/>
    <lineage>
        <taxon>Eukaryota</taxon>
        <taxon>Fungi</taxon>
        <taxon>Dikarya</taxon>
        <taxon>Ascomycota</taxon>
        <taxon>Pezizomycotina</taxon>
        <taxon>Dothideomycetes</taxon>
        <taxon>Pleosporomycetidae</taxon>
        <taxon>Pleosporales</taxon>
        <taxon>Pleosporineae</taxon>
        <taxon>Pleosporaceae</taxon>
        <taxon>Decorospora</taxon>
    </lineage>
</organism>
<dbReference type="EMBL" id="ML975395">
    <property type="protein sequence ID" value="KAF1830474.1"/>
    <property type="molecule type" value="Genomic_DNA"/>
</dbReference>
<proteinExistence type="predicted"/>
<dbReference type="OrthoDB" id="3798036at2759"/>
<dbReference type="Proteomes" id="UP000800040">
    <property type="component" value="Unassembled WGS sequence"/>
</dbReference>
<evidence type="ECO:0000256" key="1">
    <source>
        <dbReference type="SAM" id="MobiDB-lite"/>
    </source>
</evidence>
<keyword evidence="3" id="KW-1185">Reference proteome</keyword>
<protein>
    <submittedName>
        <fullName evidence="2">Uncharacterized protein</fullName>
    </submittedName>
</protein>
<evidence type="ECO:0000313" key="3">
    <source>
        <dbReference type="Proteomes" id="UP000800040"/>
    </source>
</evidence>
<sequence>MTSIFTTLKSHHEGVNAAVETIHPTTTPTTTTTTTQPQPPTNLSKAWHALKRTHNGLNTAFSVYYSPSHTPAHSRSGSIVGASPRHSAEEEAPCVAEGSSKPAKPEVGTEAHAVGEEGKRNYQKLWKGVKDRVVAHHRGVESACEATWGYGGHL</sequence>
<accession>A0A6A5K7M1</accession>
<name>A0A6A5K7M1_9PLEO</name>